<dbReference type="RefSeq" id="WP_212518533.1">
    <property type="nucleotide sequence ID" value="NZ_JAGSOH010000033.1"/>
</dbReference>
<organism evidence="3 4">
    <name type="scientific">Actinospica acidithermotolerans</name>
    <dbReference type="NCBI Taxonomy" id="2828514"/>
    <lineage>
        <taxon>Bacteria</taxon>
        <taxon>Bacillati</taxon>
        <taxon>Actinomycetota</taxon>
        <taxon>Actinomycetes</taxon>
        <taxon>Catenulisporales</taxon>
        <taxon>Actinospicaceae</taxon>
        <taxon>Actinospica</taxon>
    </lineage>
</organism>
<feature type="region of interest" description="Disordered" evidence="1">
    <location>
        <begin position="362"/>
        <end position="383"/>
    </location>
</feature>
<keyword evidence="2" id="KW-1133">Transmembrane helix</keyword>
<feature type="transmembrane region" description="Helical" evidence="2">
    <location>
        <begin position="12"/>
        <end position="32"/>
    </location>
</feature>
<feature type="transmembrane region" description="Helical" evidence="2">
    <location>
        <begin position="87"/>
        <end position="107"/>
    </location>
</feature>
<feature type="transmembrane region" description="Helical" evidence="2">
    <location>
        <begin position="113"/>
        <end position="129"/>
    </location>
</feature>
<sequence length="383" mass="42222">MSAGSGWIPETYLGLVLGFAILLLDPLLELLLARGLGARVTNVEWGFGPVLRRTPGREHVTEIRMLPIRFQARYLPRREHYARDKRLLISSGLVSPLLLGALVAVFVPGWTTVATLAFVFVCVLIRALAKEKYTRRRVIMRVVRRTTPSLDAELSEPRFPVFAHTYHAVFYGDWATAAALLPAVHANRWPLDGSKLIVEALHVARGEYEEAVSVAMDFDPSKHMLADLETTHLALLMAEARPETTEQAVMLAGAFLRRQTHVASSEGFAAMLALYRLETGNLPNARGCMERFLASVSTPLEIADALCTRARIEAAAGSVDRAARTLREAHTFAPWYARVAIVRERLGIEAVEGLGAAGPLDAAQTIDPASRDPHRDPWAAPRR</sequence>
<protein>
    <submittedName>
        <fullName evidence="3">Uncharacterized protein</fullName>
    </submittedName>
</protein>
<keyword evidence="4" id="KW-1185">Reference proteome</keyword>
<keyword evidence="2" id="KW-0472">Membrane</keyword>
<evidence type="ECO:0000313" key="4">
    <source>
        <dbReference type="Proteomes" id="UP000676325"/>
    </source>
</evidence>
<dbReference type="EMBL" id="JAGSOH010000033">
    <property type="protein sequence ID" value="MBR7827391.1"/>
    <property type="molecule type" value="Genomic_DNA"/>
</dbReference>
<proteinExistence type="predicted"/>
<evidence type="ECO:0000256" key="1">
    <source>
        <dbReference type="SAM" id="MobiDB-lite"/>
    </source>
</evidence>
<dbReference type="AlphaFoldDB" id="A0A941E9C4"/>
<gene>
    <name evidence="3" type="ORF">KDK95_13820</name>
</gene>
<name>A0A941E9C4_9ACTN</name>
<accession>A0A941E9C4</accession>
<evidence type="ECO:0000256" key="2">
    <source>
        <dbReference type="SAM" id="Phobius"/>
    </source>
</evidence>
<dbReference type="Proteomes" id="UP000676325">
    <property type="component" value="Unassembled WGS sequence"/>
</dbReference>
<reference evidence="3" key="1">
    <citation type="submission" date="2021-04" db="EMBL/GenBank/DDBJ databases">
        <title>Genome based classification of Actinospica acidithermotolerans sp. nov., an actinobacterium isolated from an Indonesian hot spring.</title>
        <authorList>
            <person name="Kusuma A.B."/>
            <person name="Putra K.E."/>
            <person name="Nafisah S."/>
            <person name="Loh J."/>
            <person name="Nouioui I."/>
            <person name="Goodfellow M."/>
        </authorList>
    </citation>
    <scope>NUCLEOTIDE SEQUENCE</scope>
    <source>
        <strain evidence="3">MGRD01-02</strain>
    </source>
</reference>
<evidence type="ECO:0000313" key="3">
    <source>
        <dbReference type="EMBL" id="MBR7827391.1"/>
    </source>
</evidence>
<comment type="caution">
    <text evidence="3">The sequence shown here is derived from an EMBL/GenBank/DDBJ whole genome shotgun (WGS) entry which is preliminary data.</text>
</comment>
<keyword evidence="2" id="KW-0812">Transmembrane</keyword>